<organism evidence="2 3">
    <name type="scientific">Puccinia graminis f. sp. tritici (strain CRL 75-36-700-3 / race SCCL)</name>
    <name type="common">Black stem rust fungus</name>
    <dbReference type="NCBI Taxonomy" id="418459"/>
    <lineage>
        <taxon>Eukaryota</taxon>
        <taxon>Fungi</taxon>
        <taxon>Dikarya</taxon>
        <taxon>Basidiomycota</taxon>
        <taxon>Pucciniomycotina</taxon>
        <taxon>Pucciniomycetes</taxon>
        <taxon>Pucciniales</taxon>
        <taxon>Pucciniaceae</taxon>
        <taxon>Puccinia</taxon>
    </lineage>
</organism>
<evidence type="ECO:0000313" key="2">
    <source>
        <dbReference type="EMBL" id="EFP93092.2"/>
    </source>
</evidence>
<gene>
    <name evidence="2" type="ORF">PGTG_19372</name>
</gene>
<name>E3L967_PUCGT</name>
<keyword evidence="3" id="KW-1185">Reference proteome</keyword>
<evidence type="ECO:0000313" key="3">
    <source>
        <dbReference type="Proteomes" id="UP000008783"/>
    </source>
</evidence>
<dbReference type="VEuPathDB" id="FungiDB:PGTG_19372"/>
<dbReference type="GeneID" id="10543157"/>
<dbReference type="RefSeq" id="XP_003337511.2">
    <property type="nucleotide sequence ID" value="XM_003337463.2"/>
</dbReference>
<protein>
    <submittedName>
        <fullName evidence="2">Uncharacterized protein</fullName>
    </submittedName>
</protein>
<proteinExistence type="predicted"/>
<accession>E3L967</accession>
<feature type="region of interest" description="Disordered" evidence="1">
    <location>
        <begin position="1"/>
        <end position="21"/>
    </location>
</feature>
<dbReference type="KEGG" id="pgr:PGTG_19372"/>
<evidence type="ECO:0000256" key="1">
    <source>
        <dbReference type="SAM" id="MobiDB-lite"/>
    </source>
</evidence>
<dbReference type="AlphaFoldDB" id="E3L967"/>
<dbReference type="HOGENOM" id="CLU_1504137_0_0_1"/>
<reference key="1">
    <citation type="submission" date="2007-01" db="EMBL/GenBank/DDBJ databases">
        <title>The Genome Sequence of Puccinia graminis f. sp. tritici Strain CRL 75-36-700-3.</title>
        <authorList>
            <consortium name="The Broad Institute Genome Sequencing Platform"/>
            <person name="Birren B."/>
            <person name="Lander E."/>
            <person name="Galagan J."/>
            <person name="Nusbaum C."/>
            <person name="Devon K."/>
            <person name="Cuomo C."/>
            <person name="Jaffe D."/>
            <person name="Butler J."/>
            <person name="Alvarez P."/>
            <person name="Gnerre S."/>
            <person name="Grabherr M."/>
            <person name="Mauceli E."/>
            <person name="Brockman W."/>
            <person name="Young S."/>
            <person name="LaButti K."/>
            <person name="Sykes S."/>
            <person name="DeCaprio D."/>
            <person name="Crawford M."/>
            <person name="Koehrsen M."/>
            <person name="Engels R."/>
            <person name="Montgomery P."/>
            <person name="Pearson M."/>
            <person name="Howarth C."/>
            <person name="Larson L."/>
            <person name="White J."/>
            <person name="Zeng Q."/>
            <person name="Kodira C."/>
            <person name="Yandava C."/>
            <person name="Alvarado L."/>
            <person name="O'Leary S."/>
            <person name="Szabo L."/>
            <person name="Dean R."/>
            <person name="Schein J."/>
        </authorList>
    </citation>
    <scope>NUCLEOTIDE SEQUENCE</scope>
    <source>
        <strain>CRL 75-36-700-3</strain>
    </source>
</reference>
<reference evidence="3" key="2">
    <citation type="journal article" date="2011" name="Proc. Natl. Acad. Sci. U.S.A.">
        <title>Obligate biotrophy features unraveled by the genomic analysis of rust fungi.</title>
        <authorList>
            <person name="Duplessis S."/>
            <person name="Cuomo C.A."/>
            <person name="Lin Y.-C."/>
            <person name="Aerts A."/>
            <person name="Tisserant E."/>
            <person name="Veneault-Fourrey C."/>
            <person name="Joly D.L."/>
            <person name="Hacquard S."/>
            <person name="Amselem J."/>
            <person name="Cantarel B.L."/>
            <person name="Chiu R."/>
            <person name="Coutinho P.M."/>
            <person name="Feau N."/>
            <person name="Field M."/>
            <person name="Frey P."/>
            <person name="Gelhaye E."/>
            <person name="Goldberg J."/>
            <person name="Grabherr M.G."/>
            <person name="Kodira C.D."/>
            <person name="Kohler A."/>
            <person name="Kuees U."/>
            <person name="Lindquist E.A."/>
            <person name="Lucas S.M."/>
            <person name="Mago R."/>
            <person name="Mauceli E."/>
            <person name="Morin E."/>
            <person name="Murat C."/>
            <person name="Pangilinan J.L."/>
            <person name="Park R."/>
            <person name="Pearson M."/>
            <person name="Quesneville H."/>
            <person name="Rouhier N."/>
            <person name="Sakthikumar S."/>
            <person name="Salamov A.A."/>
            <person name="Schmutz J."/>
            <person name="Selles B."/>
            <person name="Shapiro H."/>
            <person name="Tanguay P."/>
            <person name="Tuskan G.A."/>
            <person name="Henrissat B."/>
            <person name="Van de Peer Y."/>
            <person name="Rouze P."/>
            <person name="Ellis J.G."/>
            <person name="Dodds P.N."/>
            <person name="Schein J.E."/>
            <person name="Zhong S."/>
            <person name="Hamelin R.C."/>
            <person name="Grigoriev I.V."/>
            <person name="Szabo L.J."/>
            <person name="Martin F."/>
        </authorList>
    </citation>
    <scope>NUCLEOTIDE SEQUENCE [LARGE SCALE GENOMIC DNA]</scope>
    <source>
        <strain evidence="3">CRL 75-36-700-3 / race SCCL</strain>
    </source>
</reference>
<dbReference type="Proteomes" id="UP000008783">
    <property type="component" value="Unassembled WGS sequence"/>
</dbReference>
<sequence>MGCTHDPASPWPPRNNSRVRPVMVPRPPQVAEAICGFTKALSGCTRQPPHLRWDCPLLGGIHVGQWVNITANQPMCGIHLASEVTPPDVDKITVLASVRVIRRRGTSNGWKGEVGEQVGEGYQLILQHLLEPLEEISLSGNFVYGWSPSSDSQLGLHLFFGGEGHLYGGNVDESMTHATL</sequence>
<dbReference type="InParanoid" id="E3L967"/>
<dbReference type="EMBL" id="DS178381">
    <property type="protein sequence ID" value="EFP93092.2"/>
    <property type="molecule type" value="Genomic_DNA"/>
</dbReference>